<sequence length="485" mass="54623">MKKKQFIIPLVILVLLFGQITASNAIRINTIQSAQSTNAVSSKPVFDTSDPIPTFDRDDENHQGALIIADPSKNVTNVTIWYKLEGGDNTTIPYLFGDDGGFNLSWTDPTPMVYDVEKSNNSDIAYYNYTFDIKSDFIMFRAWYGDWEDEMNIPNVITTGVRIETYFLHSFYTQYDQIDMNISLYNYNITSYGVKYREYTPQHDEIFQNKTFSLTDEGTYTNVSAAITHSFSPGTQVEIRSFIVQFDNLTKTERIYTENVAHIITLSEGTPEISLNSDRYTNNLNVSVEWNATPITGEITAVEFNWGDGNVETLANLSIHTVYHLYDEAKEYNITIRVEVGASFGNKTITVLIDQLDPSGSITVIDNDDDPTDYNITINGPKNVEIIYNSTDEGGSGVQKVRIETDEGNAYEVTSANGTYIVEFLNFGYHTVYLKVYDNAGNVFTTSITFFIHGVTQPKDIGVPFSTFAVVVGIISLTILIKRRK</sequence>
<proteinExistence type="predicted"/>
<dbReference type="AlphaFoldDB" id="A0A9Y1BT72"/>
<dbReference type="InterPro" id="IPR013783">
    <property type="entry name" value="Ig-like_fold"/>
</dbReference>
<accession>A0A9Y1BT72</accession>
<feature type="transmembrane region" description="Helical" evidence="1">
    <location>
        <begin position="461"/>
        <end position="481"/>
    </location>
</feature>
<protein>
    <submittedName>
        <fullName evidence="2">PKD domain-containing protein</fullName>
    </submittedName>
</protein>
<name>A0A9Y1BT72_9ARCH</name>
<dbReference type="Gene3D" id="2.60.40.10">
    <property type="entry name" value="Immunoglobulins"/>
    <property type="match status" value="2"/>
</dbReference>
<dbReference type="Proteomes" id="UP001200513">
    <property type="component" value="Chromosome"/>
</dbReference>
<keyword evidence="1" id="KW-0472">Membrane</keyword>
<dbReference type="CDD" id="cd00146">
    <property type="entry name" value="PKD"/>
    <property type="match status" value="1"/>
</dbReference>
<evidence type="ECO:0000313" key="2">
    <source>
        <dbReference type="EMBL" id="UJG44662.1"/>
    </source>
</evidence>
<dbReference type="SUPFAM" id="SSF49299">
    <property type="entry name" value="PKD domain"/>
    <property type="match status" value="1"/>
</dbReference>
<organism evidence="2">
    <name type="scientific">Candidatus Heimdallarchaeum endolithica</name>
    <dbReference type="NCBI Taxonomy" id="2876572"/>
    <lineage>
        <taxon>Archaea</taxon>
        <taxon>Promethearchaeati</taxon>
        <taxon>Candidatus Heimdallarchaeota</taxon>
        <taxon>Candidatus Heimdallarchaeia (ex Rinke et al. 2021) (nom. nud.)</taxon>
        <taxon>Candidatus Heimdallarchaeales</taxon>
        <taxon>Candidatus Heimdallarchaeaceae</taxon>
        <taxon>Candidatus Heimdallarchaeum</taxon>
    </lineage>
</organism>
<reference evidence="2" key="1">
    <citation type="journal article" date="2022" name="Nat. Microbiol.">
        <title>Unique mobile elements and scalable gene flow at the prokaryote-eukaryote boundary revealed by circularized Asgard archaea genomes.</title>
        <authorList>
            <person name="Wu F."/>
            <person name="Speth D.R."/>
            <person name="Philosof A."/>
            <person name="Cremiere A."/>
            <person name="Narayanan A."/>
            <person name="Barco R.A."/>
            <person name="Connon S.A."/>
            <person name="Amend J.P."/>
            <person name="Antoshechkin I.A."/>
            <person name="Orphan V.J."/>
        </authorList>
    </citation>
    <scope>NUCLEOTIDE SEQUENCE</scope>
    <source>
        <strain evidence="2">PR6</strain>
    </source>
</reference>
<dbReference type="InterPro" id="IPR035986">
    <property type="entry name" value="PKD_dom_sf"/>
</dbReference>
<evidence type="ECO:0000256" key="1">
    <source>
        <dbReference type="SAM" id="Phobius"/>
    </source>
</evidence>
<keyword evidence="1" id="KW-1133">Transmembrane helix</keyword>
<gene>
    <name evidence="2" type="ORF">K9W46_05650</name>
</gene>
<keyword evidence="1" id="KW-0812">Transmembrane</keyword>
<dbReference type="EMBL" id="CP084167">
    <property type="protein sequence ID" value="UJG44662.1"/>
    <property type="molecule type" value="Genomic_DNA"/>
</dbReference>